<evidence type="ECO:0000313" key="2">
    <source>
        <dbReference type="Proteomes" id="UP000198615"/>
    </source>
</evidence>
<organism evidence="1 2">
    <name type="scientific">Thalassobaculum litoreum DSM 18839</name>
    <dbReference type="NCBI Taxonomy" id="1123362"/>
    <lineage>
        <taxon>Bacteria</taxon>
        <taxon>Pseudomonadati</taxon>
        <taxon>Pseudomonadota</taxon>
        <taxon>Alphaproteobacteria</taxon>
        <taxon>Rhodospirillales</taxon>
        <taxon>Thalassobaculaceae</taxon>
        <taxon>Thalassobaculum</taxon>
    </lineage>
</organism>
<dbReference type="EMBL" id="FNBW01000005">
    <property type="protein sequence ID" value="SDF63024.1"/>
    <property type="molecule type" value="Genomic_DNA"/>
</dbReference>
<name>A0A8G2BHJ7_9PROT</name>
<dbReference type="InterPro" id="IPR009922">
    <property type="entry name" value="DUF1457"/>
</dbReference>
<gene>
    <name evidence="1" type="ORF">SAMN05660686_01843</name>
</gene>
<accession>A0A8G2BHJ7</accession>
<evidence type="ECO:0000313" key="1">
    <source>
        <dbReference type="EMBL" id="SDF63024.1"/>
    </source>
</evidence>
<keyword evidence="2" id="KW-1185">Reference proteome</keyword>
<proteinExistence type="predicted"/>
<dbReference type="OrthoDB" id="8478534at2"/>
<reference evidence="1 2" key="1">
    <citation type="submission" date="2016-10" db="EMBL/GenBank/DDBJ databases">
        <authorList>
            <person name="Varghese N."/>
            <person name="Submissions S."/>
        </authorList>
    </citation>
    <scope>NUCLEOTIDE SEQUENCE [LARGE SCALE GENOMIC DNA]</scope>
    <source>
        <strain evidence="1 2">DSM 18839</strain>
    </source>
</reference>
<dbReference type="Pfam" id="PF07310">
    <property type="entry name" value="PAS_5"/>
    <property type="match status" value="1"/>
</dbReference>
<dbReference type="AlphaFoldDB" id="A0A8G2BHJ7"/>
<sequence>MSKIEQSLDYWQSIRGDRPTPQRIDFDPADIPGLLPNVVFLDVLDRGGDFRFRVIGDAVRSASRGNYTGQLVGSLPHITDDGPLMTALRKAVATRAPVHAPVPYAGPFKEVTLRDHLIMPLTGENGEVSHLLVTIDLVDSRR</sequence>
<dbReference type="Proteomes" id="UP000198615">
    <property type="component" value="Unassembled WGS sequence"/>
</dbReference>
<protein>
    <submittedName>
        <fullName evidence="1">PAS domain-containing protein</fullName>
    </submittedName>
</protein>
<dbReference type="RefSeq" id="WP_028792796.1">
    <property type="nucleotide sequence ID" value="NZ_FNBW01000005.1"/>
</dbReference>
<comment type="caution">
    <text evidence="1">The sequence shown here is derived from an EMBL/GenBank/DDBJ whole genome shotgun (WGS) entry which is preliminary data.</text>
</comment>